<evidence type="ECO:0000256" key="2">
    <source>
        <dbReference type="ARBA" id="ARBA00012338"/>
    </source>
</evidence>
<dbReference type="InterPro" id="IPR000362">
    <property type="entry name" value="Fumarate_lyase_fam"/>
</dbReference>
<evidence type="ECO:0000256" key="6">
    <source>
        <dbReference type="HAMAP-Rule" id="MF_00006"/>
    </source>
</evidence>
<dbReference type="SUPFAM" id="SSF48557">
    <property type="entry name" value="L-aspartase-like"/>
    <property type="match status" value="1"/>
</dbReference>
<evidence type="ECO:0000259" key="8">
    <source>
        <dbReference type="Pfam" id="PF14698"/>
    </source>
</evidence>
<keyword evidence="3 6" id="KW-0055">Arginine biosynthesis</keyword>
<dbReference type="FunFam" id="1.20.200.10:FF:000015">
    <property type="entry name" value="argininosuccinate lyase isoform X2"/>
    <property type="match status" value="1"/>
</dbReference>
<dbReference type="PROSITE" id="PS00163">
    <property type="entry name" value="FUMARATE_LYASES"/>
    <property type="match status" value="1"/>
</dbReference>
<proteinExistence type="inferred from homology"/>
<evidence type="ECO:0000313" key="9">
    <source>
        <dbReference type="EMBL" id="OFW59887.1"/>
    </source>
</evidence>
<dbReference type="HAMAP" id="MF_00006">
    <property type="entry name" value="Arg_succ_lyase"/>
    <property type="match status" value="1"/>
</dbReference>
<dbReference type="InterPro" id="IPR008948">
    <property type="entry name" value="L-Aspartase-like"/>
</dbReference>
<dbReference type="FunFam" id="1.10.40.30:FF:000001">
    <property type="entry name" value="Argininosuccinate lyase"/>
    <property type="match status" value="1"/>
</dbReference>
<name>A0A1F2WSR3_9ACTN</name>
<comment type="similarity">
    <text evidence="6">Belongs to the lyase 1 family. Argininosuccinate lyase subfamily.</text>
</comment>
<dbReference type="InterPro" id="IPR029419">
    <property type="entry name" value="Arg_succ_lyase_C"/>
</dbReference>
<feature type="domain" description="Fumarate lyase N-terminal" evidence="7">
    <location>
        <begin position="6"/>
        <end position="299"/>
    </location>
</feature>
<dbReference type="InterPro" id="IPR020557">
    <property type="entry name" value="Fumarate_lyase_CS"/>
</dbReference>
<dbReference type="GO" id="GO:0042450">
    <property type="term" value="P:L-arginine biosynthetic process via ornithine"/>
    <property type="evidence" value="ECO:0007669"/>
    <property type="project" value="UniProtKB-UniRule"/>
</dbReference>
<reference evidence="9 10" key="1">
    <citation type="journal article" date="2016" name="Nat. Commun.">
        <title>Thousands of microbial genomes shed light on interconnected biogeochemical processes in an aquifer system.</title>
        <authorList>
            <person name="Anantharaman K."/>
            <person name="Brown C.T."/>
            <person name="Hug L.A."/>
            <person name="Sharon I."/>
            <person name="Castelle C.J."/>
            <person name="Probst A.J."/>
            <person name="Thomas B.C."/>
            <person name="Singh A."/>
            <person name="Wilkins M.J."/>
            <person name="Karaoz U."/>
            <person name="Brodie E.L."/>
            <person name="Williams K.H."/>
            <person name="Hubbard S.S."/>
            <person name="Banfield J.F."/>
        </authorList>
    </citation>
    <scope>NUCLEOTIDE SEQUENCE [LARGE SCALE GENOMIC DNA]</scope>
</reference>
<dbReference type="EC" id="4.3.2.1" evidence="2 6"/>
<dbReference type="Gene3D" id="1.10.275.10">
    <property type="entry name" value="Fumarase/aspartase (N-terminal domain)"/>
    <property type="match status" value="1"/>
</dbReference>
<dbReference type="STRING" id="1797197.A2Y75_10465"/>
<dbReference type="Pfam" id="PF14698">
    <property type="entry name" value="ASL_C2"/>
    <property type="match status" value="1"/>
</dbReference>
<dbReference type="EMBL" id="MELK01000009">
    <property type="protein sequence ID" value="OFW59887.1"/>
    <property type="molecule type" value="Genomic_DNA"/>
</dbReference>
<dbReference type="InterPro" id="IPR024083">
    <property type="entry name" value="Fumarase/histidase_N"/>
</dbReference>
<evidence type="ECO:0000256" key="3">
    <source>
        <dbReference type="ARBA" id="ARBA00022571"/>
    </source>
</evidence>
<evidence type="ECO:0000256" key="1">
    <source>
        <dbReference type="ARBA" id="ARBA00004941"/>
    </source>
</evidence>
<dbReference type="UniPathway" id="UPA00068">
    <property type="reaction ID" value="UER00114"/>
</dbReference>
<dbReference type="InterPro" id="IPR022761">
    <property type="entry name" value="Fumarate_lyase_N"/>
</dbReference>
<dbReference type="PANTHER" id="PTHR43814">
    <property type="entry name" value="ARGININOSUCCINATE LYASE"/>
    <property type="match status" value="1"/>
</dbReference>
<dbReference type="GO" id="GO:0004056">
    <property type="term" value="F:argininosuccinate lyase activity"/>
    <property type="evidence" value="ECO:0007669"/>
    <property type="project" value="UniProtKB-UniRule"/>
</dbReference>
<comment type="subcellular location">
    <subcellularLocation>
        <location evidence="6">Cytoplasm</location>
    </subcellularLocation>
</comment>
<dbReference type="GO" id="GO:0005829">
    <property type="term" value="C:cytosol"/>
    <property type="evidence" value="ECO:0007669"/>
    <property type="project" value="TreeGrafter"/>
</dbReference>
<evidence type="ECO:0000259" key="7">
    <source>
        <dbReference type="Pfam" id="PF00206"/>
    </source>
</evidence>
<evidence type="ECO:0000256" key="5">
    <source>
        <dbReference type="ARBA" id="ARBA00023239"/>
    </source>
</evidence>
<dbReference type="Pfam" id="PF00206">
    <property type="entry name" value="Lyase_1"/>
    <property type="match status" value="1"/>
</dbReference>
<dbReference type="InterPro" id="IPR009049">
    <property type="entry name" value="Argininosuccinate_lyase"/>
</dbReference>
<keyword evidence="4 6" id="KW-0028">Amino-acid biosynthesis</keyword>
<feature type="domain" description="Argininosuccinate lyase C-terminal" evidence="8">
    <location>
        <begin position="362"/>
        <end position="429"/>
    </location>
</feature>
<dbReference type="PRINTS" id="PR00149">
    <property type="entry name" value="FUMRATELYASE"/>
</dbReference>
<comment type="catalytic activity">
    <reaction evidence="6">
        <text>2-(N(omega)-L-arginino)succinate = fumarate + L-arginine</text>
        <dbReference type="Rhea" id="RHEA:24020"/>
        <dbReference type="ChEBI" id="CHEBI:29806"/>
        <dbReference type="ChEBI" id="CHEBI:32682"/>
        <dbReference type="ChEBI" id="CHEBI:57472"/>
        <dbReference type="EC" id="4.3.2.1"/>
    </reaction>
</comment>
<dbReference type="NCBIfam" id="TIGR00838">
    <property type="entry name" value="argH"/>
    <property type="match status" value="1"/>
</dbReference>
<evidence type="ECO:0000313" key="10">
    <source>
        <dbReference type="Proteomes" id="UP000177876"/>
    </source>
</evidence>
<comment type="caution">
    <text evidence="9">The sequence shown here is derived from an EMBL/GenBank/DDBJ whole genome shotgun (WGS) entry which is preliminary data.</text>
</comment>
<organism evidence="9 10">
    <name type="scientific">Candidatus Solincola sediminis</name>
    <dbReference type="NCBI Taxonomy" id="1797199"/>
    <lineage>
        <taxon>Bacteria</taxon>
        <taxon>Bacillati</taxon>
        <taxon>Actinomycetota</taxon>
        <taxon>Candidatus Geothermincolia</taxon>
        <taxon>Candidatus Geothermincolales</taxon>
        <taxon>Candidatus Geothermincolaceae</taxon>
        <taxon>Candidatus Solincola</taxon>
    </lineage>
</organism>
<dbReference type="AlphaFoldDB" id="A0A1F2WSR3"/>
<dbReference type="Gene3D" id="1.10.40.30">
    <property type="entry name" value="Fumarase/aspartase (C-terminal domain)"/>
    <property type="match status" value="1"/>
</dbReference>
<dbReference type="Gene3D" id="1.20.200.10">
    <property type="entry name" value="Fumarase/aspartase (Central domain)"/>
    <property type="match status" value="1"/>
</dbReference>
<dbReference type="PANTHER" id="PTHR43814:SF1">
    <property type="entry name" value="ARGININOSUCCINATE LYASE"/>
    <property type="match status" value="1"/>
</dbReference>
<keyword evidence="6" id="KW-0963">Cytoplasm</keyword>
<evidence type="ECO:0000256" key="4">
    <source>
        <dbReference type="ARBA" id="ARBA00022605"/>
    </source>
</evidence>
<comment type="pathway">
    <text evidence="1 6">Amino-acid biosynthesis; L-arginine biosynthesis; L-arginine from L-ornithine and carbamoyl phosphate: step 3/3.</text>
</comment>
<dbReference type="Proteomes" id="UP000177876">
    <property type="component" value="Unassembled WGS sequence"/>
</dbReference>
<dbReference type="CDD" id="cd01359">
    <property type="entry name" value="Argininosuccinate_lyase"/>
    <property type="match status" value="1"/>
</dbReference>
<gene>
    <name evidence="6" type="primary">argH</name>
    <name evidence="9" type="ORF">A2Y75_10465</name>
</gene>
<accession>A0A1F2WSR3</accession>
<protein>
    <recommendedName>
        <fullName evidence="2 6">Argininosuccinate lyase</fullName>
        <shortName evidence="6">ASAL</shortName>
        <ecNumber evidence="2 6">4.3.2.1</ecNumber>
    </recommendedName>
    <alternativeName>
        <fullName evidence="6">Arginosuccinase</fullName>
    </alternativeName>
</protein>
<keyword evidence="5 6" id="KW-0456">Lyase</keyword>
<sequence length="460" mass="50902">MKLWGGRFEKDIDALMKTFSSSLSFDRRLALYDLRVSEAHALALEECGVISAEERELIGNGLKRMKEEFELGKFPFADDEDIHTAVERVLVERLGETGAKLRAGRSRNDQVAADLKLYLMDTCGQICQALMSLMRALADQADANMGAVMPGLTHLQPAQPVLLSHHFLAFFEMFKRDVERLGEAKQRMSYCPLGSGALAGVTFSLDRGLLAEELGFKGITANSIDAVSERDFACDFLYCAAILAIHLSRLSDEIVLWSNPEFGFIRLDEAYATGSSMMPQKANPDVAELVRGKTGRITGHLMSLLMMLKGLPLAYNRDLQEDKEAIFDTIDNLDAMIQVLAGALASATFDAGKLKDAAGEGFTNATDLADYLVRKGLPFLEAHEKAGRLVRMCIDKGLKLEELPLEDYREVEPRIDEDLRELLTIDACIRARDLPGGTAPGRVEKALSQARQYLNKWGRA</sequence>
<dbReference type="PRINTS" id="PR00145">
    <property type="entry name" value="ARGSUCLYASE"/>
</dbReference>